<reference evidence="4" key="2">
    <citation type="submission" date="2020-10" db="UniProtKB">
        <authorList>
            <consortium name="WormBaseParasite"/>
        </authorList>
    </citation>
    <scope>IDENTIFICATION</scope>
</reference>
<feature type="chain" id="PRO_5028897517" evidence="2">
    <location>
        <begin position="22"/>
        <end position="139"/>
    </location>
</feature>
<feature type="signal peptide" evidence="2">
    <location>
        <begin position="1"/>
        <end position="21"/>
    </location>
</feature>
<sequence length="139" mass="14776">MRVNSAVAVLTLVVLVVAVTAKAPKSPYRARLHKNRRIGHGLGREFGTYGGRAAAAVGVGAAAGAGAAIGSQVADEDEFEVDEVDPDEEGTYDDDDDEGGEEYVDDDEYVQSDEEAAREAEMTTVKVKPRLVKITGYCI</sequence>
<evidence type="ECO:0000256" key="2">
    <source>
        <dbReference type="SAM" id="SignalP"/>
    </source>
</evidence>
<name>A0A7E4VHC3_PANRE</name>
<proteinExistence type="predicted"/>
<organism evidence="3 4">
    <name type="scientific">Panagrellus redivivus</name>
    <name type="common">Microworm</name>
    <dbReference type="NCBI Taxonomy" id="6233"/>
    <lineage>
        <taxon>Eukaryota</taxon>
        <taxon>Metazoa</taxon>
        <taxon>Ecdysozoa</taxon>
        <taxon>Nematoda</taxon>
        <taxon>Chromadorea</taxon>
        <taxon>Rhabditida</taxon>
        <taxon>Tylenchina</taxon>
        <taxon>Panagrolaimomorpha</taxon>
        <taxon>Panagrolaimoidea</taxon>
        <taxon>Panagrolaimidae</taxon>
        <taxon>Panagrellus</taxon>
    </lineage>
</organism>
<evidence type="ECO:0000256" key="1">
    <source>
        <dbReference type="SAM" id="MobiDB-lite"/>
    </source>
</evidence>
<evidence type="ECO:0000313" key="4">
    <source>
        <dbReference type="WBParaSite" id="Pan_g20504.t1"/>
    </source>
</evidence>
<feature type="compositionally biased region" description="Acidic residues" evidence="1">
    <location>
        <begin position="74"/>
        <end position="108"/>
    </location>
</feature>
<dbReference type="Proteomes" id="UP000492821">
    <property type="component" value="Unassembled WGS sequence"/>
</dbReference>
<keyword evidence="2" id="KW-0732">Signal</keyword>
<evidence type="ECO:0000313" key="3">
    <source>
        <dbReference type="Proteomes" id="UP000492821"/>
    </source>
</evidence>
<accession>A0A7E4VHC3</accession>
<reference evidence="3" key="1">
    <citation type="journal article" date="2013" name="Genetics">
        <title>The draft genome and transcriptome of Panagrellus redivivus are shaped by the harsh demands of a free-living lifestyle.</title>
        <authorList>
            <person name="Srinivasan J."/>
            <person name="Dillman A.R."/>
            <person name="Macchietto M.G."/>
            <person name="Heikkinen L."/>
            <person name="Lakso M."/>
            <person name="Fracchia K.M."/>
            <person name="Antoshechkin I."/>
            <person name="Mortazavi A."/>
            <person name="Wong G."/>
            <person name="Sternberg P.W."/>
        </authorList>
    </citation>
    <scope>NUCLEOTIDE SEQUENCE [LARGE SCALE GENOMIC DNA]</scope>
    <source>
        <strain evidence="3">MT8872</strain>
    </source>
</reference>
<dbReference type="WBParaSite" id="Pan_g20504.t1">
    <property type="protein sequence ID" value="Pan_g20504.t1"/>
    <property type="gene ID" value="Pan_g20504"/>
</dbReference>
<keyword evidence="3" id="KW-1185">Reference proteome</keyword>
<protein>
    <submittedName>
        <fullName evidence="4">Uncharacterized protein</fullName>
    </submittedName>
</protein>
<dbReference type="AlphaFoldDB" id="A0A7E4VHC3"/>
<feature type="region of interest" description="Disordered" evidence="1">
    <location>
        <begin position="71"/>
        <end position="108"/>
    </location>
</feature>